<evidence type="ECO:0000256" key="1">
    <source>
        <dbReference type="SAM" id="Coils"/>
    </source>
</evidence>
<evidence type="ECO:0000313" key="2">
    <source>
        <dbReference type="EMBL" id="SAM01236.1"/>
    </source>
</evidence>
<proteinExistence type="predicted"/>
<keyword evidence="3" id="KW-1185">Reference proteome</keyword>
<dbReference type="EMBL" id="LT553525">
    <property type="protein sequence ID" value="SAM01236.1"/>
    <property type="molecule type" value="Genomic_DNA"/>
</dbReference>
<accession>A0A163JGS2</accession>
<name>A0A163JGS2_ABSGL</name>
<reference evidence="2" key="1">
    <citation type="submission" date="2016-04" db="EMBL/GenBank/DDBJ databases">
        <authorList>
            <person name="Evans L.H."/>
            <person name="Alamgir A."/>
            <person name="Owens N."/>
            <person name="Weber N.D."/>
            <person name="Virtaneva K."/>
            <person name="Barbian K."/>
            <person name="Babar A."/>
            <person name="Rosenke K."/>
        </authorList>
    </citation>
    <scope>NUCLEOTIDE SEQUENCE [LARGE SCALE GENOMIC DNA]</scope>
    <source>
        <strain evidence="2">CBS 101.48</strain>
    </source>
</reference>
<dbReference type="OMA" id="GACELDN"/>
<dbReference type="Proteomes" id="UP000078561">
    <property type="component" value="Unassembled WGS sequence"/>
</dbReference>
<gene>
    <name evidence="2" type="primary">ABSGL_06977.1 scaffold 8715</name>
</gene>
<evidence type="ECO:0008006" key="4">
    <source>
        <dbReference type="Google" id="ProtNLM"/>
    </source>
</evidence>
<sequence>MSVSELADVLKDLAQLDTHLFKTTQQSIEHDIHTFVSAFDDDKDAFSPDDMTTRHPSPDDLATAFIQLNSCQTHLDQANKQGFSDLTHERNAMQQALEQVNIILNQQEKRDSNASREAQRQAFLDQLAQRRKQEEQDLQREYDRLDEHYAKKTRESIYQNLVGSNAWLNGHSS</sequence>
<organism evidence="2">
    <name type="scientific">Absidia glauca</name>
    <name type="common">Pin mould</name>
    <dbReference type="NCBI Taxonomy" id="4829"/>
    <lineage>
        <taxon>Eukaryota</taxon>
        <taxon>Fungi</taxon>
        <taxon>Fungi incertae sedis</taxon>
        <taxon>Mucoromycota</taxon>
        <taxon>Mucoromycotina</taxon>
        <taxon>Mucoromycetes</taxon>
        <taxon>Mucorales</taxon>
        <taxon>Cunninghamellaceae</taxon>
        <taxon>Absidia</taxon>
    </lineage>
</organism>
<protein>
    <recommendedName>
        <fullName evidence="4">Biogenesis of lysosome-related organelles complex 1 subunit 5</fullName>
    </recommendedName>
</protein>
<dbReference type="AlphaFoldDB" id="A0A163JGS2"/>
<keyword evidence="1" id="KW-0175">Coiled coil</keyword>
<dbReference type="InParanoid" id="A0A163JGS2"/>
<feature type="coiled-coil region" evidence="1">
    <location>
        <begin position="90"/>
        <end position="155"/>
    </location>
</feature>
<evidence type="ECO:0000313" key="3">
    <source>
        <dbReference type="Proteomes" id="UP000078561"/>
    </source>
</evidence>
<dbReference type="OrthoDB" id="2260421at2759"/>